<name>X1NB86_9ZZZZ</name>
<dbReference type="InterPro" id="IPR001851">
    <property type="entry name" value="ABC_transp_permease"/>
</dbReference>
<dbReference type="EMBL" id="BARV01018824">
    <property type="protein sequence ID" value="GAI24075.1"/>
    <property type="molecule type" value="Genomic_DNA"/>
</dbReference>
<evidence type="ECO:0000256" key="6">
    <source>
        <dbReference type="ARBA" id="ARBA00022989"/>
    </source>
</evidence>
<keyword evidence="5" id="KW-0029">Amino-acid transport</keyword>
<gene>
    <name evidence="10" type="ORF">S06H3_31761</name>
</gene>
<evidence type="ECO:0000256" key="7">
    <source>
        <dbReference type="ARBA" id="ARBA00023136"/>
    </source>
</evidence>
<evidence type="ECO:0000256" key="5">
    <source>
        <dbReference type="ARBA" id="ARBA00022970"/>
    </source>
</evidence>
<protein>
    <recommendedName>
        <fullName evidence="11">Branched-chain amino acid ABC transporter permease</fullName>
    </recommendedName>
</protein>
<feature type="transmembrane region" description="Helical" evidence="9">
    <location>
        <begin position="147"/>
        <end position="167"/>
    </location>
</feature>
<evidence type="ECO:0000256" key="3">
    <source>
        <dbReference type="ARBA" id="ARBA00022475"/>
    </source>
</evidence>
<dbReference type="GO" id="GO:0006865">
    <property type="term" value="P:amino acid transport"/>
    <property type="evidence" value="ECO:0007669"/>
    <property type="project" value="UniProtKB-KW"/>
</dbReference>
<accession>X1NB86</accession>
<comment type="caution">
    <text evidence="10">The sequence shown here is derived from an EMBL/GenBank/DDBJ whole genome shotgun (WGS) entry which is preliminary data.</text>
</comment>
<feature type="transmembrane region" description="Helical" evidence="9">
    <location>
        <begin position="6"/>
        <end position="27"/>
    </location>
</feature>
<feature type="transmembrane region" description="Helical" evidence="9">
    <location>
        <begin position="62"/>
        <end position="82"/>
    </location>
</feature>
<evidence type="ECO:0000256" key="9">
    <source>
        <dbReference type="SAM" id="Phobius"/>
    </source>
</evidence>
<dbReference type="GO" id="GO:0022857">
    <property type="term" value="F:transmembrane transporter activity"/>
    <property type="evidence" value="ECO:0007669"/>
    <property type="project" value="InterPro"/>
</dbReference>
<keyword evidence="4 9" id="KW-0812">Transmembrane</keyword>
<dbReference type="CDD" id="cd06582">
    <property type="entry name" value="TM_PBP1_LivH_like"/>
    <property type="match status" value="1"/>
</dbReference>
<reference evidence="10" key="1">
    <citation type="journal article" date="2014" name="Front. Microbiol.">
        <title>High frequency of phylogenetically diverse reductive dehalogenase-homologous genes in deep subseafloor sedimentary metagenomes.</title>
        <authorList>
            <person name="Kawai M."/>
            <person name="Futagami T."/>
            <person name="Toyoda A."/>
            <person name="Takaki Y."/>
            <person name="Nishi S."/>
            <person name="Hori S."/>
            <person name="Arai W."/>
            <person name="Tsubouchi T."/>
            <person name="Morono Y."/>
            <person name="Uchiyama I."/>
            <person name="Ito T."/>
            <person name="Fujiyama A."/>
            <person name="Inagaki F."/>
            <person name="Takami H."/>
        </authorList>
    </citation>
    <scope>NUCLEOTIDE SEQUENCE</scope>
    <source>
        <strain evidence="10">Expedition CK06-06</strain>
    </source>
</reference>
<keyword evidence="3" id="KW-1003">Cell membrane</keyword>
<dbReference type="GO" id="GO:0005886">
    <property type="term" value="C:plasma membrane"/>
    <property type="evidence" value="ECO:0007669"/>
    <property type="project" value="UniProtKB-SubCell"/>
</dbReference>
<evidence type="ECO:0000256" key="2">
    <source>
        <dbReference type="ARBA" id="ARBA00022448"/>
    </source>
</evidence>
<feature type="non-terminal residue" evidence="10">
    <location>
        <position position="208"/>
    </location>
</feature>
<dbReference type="PANTHER" id="PTHR11795:SF449">
    <property type="entry name" value="BRANCHED-CHAIN AMINO ACID TRANSPORT PERMEASE PROTEIN LIVH-RELATED"/>
    <property type="match status" value="1"/>
</dbReference>
<comment type="subcellular location">
    <subcellularLocation>
        <location evidence="1">Cell membrane</location>
        <topology evidence="1">Multi-pass membrane protein</topology>
    </subcellularLocation>
</comment>
<sequence length="208" mass="23123">MIFPVIWMSAIVYASMITLLSIGFTLTHLTARIPNFAHGTYAGFGVYVSFICVRYFEMSPYYGFPAAFLLGGLIGLLLYKIVVSTLRRMGGGAIVLTISTIAIQIFMAQFQHIFAYWTRETYGLMSYGFLLKKNDFKFEILGQSFQGIFPVSFGLVIGIVVLLRWMLTGTKFGIAMKAAAEDPELSQILGINIEKIQLASWFITGGMA</sequence>
<dbReference type="AlphaFoldDB" id="X1NB86"/>
<keyword evidence="6 9" id="KW-1133">Transmembrane helix</keyword>
<organism evidence="10">
    <name type="scientific">marine sediment metagenome</name>
    <dbReference type="NCBI Taxonomy" id="412755"/>
    <lineage>
        <taxon>unclassified sequences</taxon>
        <taxon>metagenomes</taxon>
        <taxon>ecological metagenomes</taxon>
    </lineage>
</organism>
<comment type="similarity">
    <text evidence="8">Belongs to the binding-protein-dependent transport system permease family. LivHM subfamily.</text>
</comment>
<keyword evidence="2" id="KW-0813">Transport</keyword>
<feature type="transmembrane region" description="Helical" evidence="9">
    <location>
        <begin position="39"/>
        <end position="56"/>
    </location>
</feature>
<evidence type="ECO:0008006" key="11">
    <source>
        <dbReference type="Google" id="ProtNLM"/>
    </source>
</evidence>
<proteinExistence type="inferred from homology"/>
<dbReference type="InterPro" id="IPR052157">
    <property type="entry name" value="BCAA_transport_permease"/>
</dbReference>
<evidence type="ECO:0000256" key="8">
    <source>
        <dbReference type="ARBA" id="ARBA00037998"/>
    </source>
</evidence>
<evidence type="ECO:0000256" key="4">
    <source>
        <dbReference type="ARBA" id="ARBA00022692"/>
    </source>
</evidence>
<evidence type="ECO:0000256" key="1">
    <source>
        <dbReference type="ARBA" id="ARBA00004651"/>
    </source>
</evidence>
<feature type="transmembrane region" description="Helical" evidence="9">
    <location>
        <begin position="94"/>
        <end position="117"/>
    </location>
</feature>
<dbReference type="Pfam" id="PF02653">
    <property type="entry name" value="BPD_transp_2"/>
    <property type="match status" value="1"/>
</dbReference>
<dbReference type="PANTHER" id="PTHR11795">
    <property type="entry name" value="BRANCHED-CHAIN AMINO ACID TRANSPORT SYSTEM PERMEASE PROTEIN LIVH"/>
    <property type="match status" value="1"/>
</dbReference>
<keyword evidence="7 9" id="KW-0472">Membrane</keyword>
<evidence type="ECO:0000313" key="10">
    <source>
        <dbReference type="EMBL" id="GAI24075.1"/>
    </source>
</evidence>